<evidence type="ECO:0000313" key="5">
    <source>
        <dbReference type="Proteomes" id="UP000276128"/>
    </source>
</evidence>
<evidence type="ECO:0000313" key="4">
    <source>
        <dbReference type="EMBL" id="RTE09215.1"/>
    </source>
</evidence>
<evidence type="ECO:0000259" key="3">
    <source>
        <dbReference type="Pfam" id="PF02449"/>
    </source>
</evidence>
<keyword evidence="2" id="KW-0326">Glycosidase</keyword>
<keyword evidence="1" id="KW-0378">Hydrolase</keyword>
<evidence type="ECO:0000256" key="2">
    <source>
        <dbReference type="ARBA" id="ARBA00023295"/>
    </source>
</evidence>
<evidence type="ECO:0000256" key="1">
    <source>
        <dbReference type="ARBA" id="ARBA00022801"/>
    </source>
</evidence>
<protein>
    <recommendedName>
        <fullName evidence="3">Glycoside hydrolase family 42 N-terminal domain-containing protein</fullName>
    </recommendedName>
</protein>
<dbReference type="Pfam" id="PF02449">
    <property type="entry name" value="Glyco_hydro_42"/>
    <property type="match status" value="1"/>
</dbReference>
<dbReference type="Gene3D" id="3.20.20.80">
    <property type="entry name" value="Glycosidases"/>
    <property type="match status" value="1"/>
</dbReference>
<dbReference type="Proteomes" id="UP000276128">
    <property type="component" value="Unassembled WGS sequence"/>
</dbReference>
<name>A0A3S0A481_9BACL</name>
<dbReference type="EMBL" id="RXHU01000034">
    <property type="protein sequence ID" value="RTE09215.1"/>
    <property type="molecule type" value="Genomic_DNA"/>
</dbReference>
<proteinExistence type="predicted"/>
<gene>
    <name evidence="4" type="ORF">EJQ19_12590</name>
</gene>
<accession>A0A3S0A481</accession>
<organism evidence="4 5">
    <name type="scientific">Paenibacillus whitsoniae</name>
    <dbReference type="NCBI Taxonomy" id="2496558"/>
    <lineage>
        <taxon>Bacteria</taxon>
        <taxon>Bacillati</taxon>
        <taxon>Bacillota</taxon>
        <taxon>Bacilli</taxon>
        <taxon>Bacillales</taxon>
        <taxon>Paenibacillaceae</taxon>
        <taxon>Paenibacillus</taxon>
    </lineage>
</organism>
<dbReference type="AlphaFoldDB" id="A0A3S0A481"/>
<dbReference type="InterPro" id="IPR013529">
    <property type="entry name" value="Glyco_hydro_42_N"/>
</dbReference>
<reference evidence="4 5" key="1">
    <citation type="submission" date="2018-12" db="EMBL/GenBank/DDBJ databases">
        <title>Bacillus ochoae sp. nov., Paenibacillus whitsoniae sp. nov., Paenibacillus spiritus sp. nov. Isolated from the Mars Exploration Rover during spacecraft assembly.</title>
        <authorList>
            <person name="Seuylemezian A."/>
            <person name="Vaishampayan P."/>
        </authorList>
    </citation>
    <scope>NUCLEOTIDE SEQUENCE [LARGE SCALE GENOMIC DNA]</scope>
    <source>
        <strain evidence="4 5">MER 54</strain>
    </source>
</reference>
<dbReference type="OrthoDB" id="9800974at2"/>
<comment type="caution">
    <text evidence="4">The sequence shown here is derived from an EMBL/GenBank/DDBJ whole genome shotgun (WGS) entry which is preliminary data.</text>
</comment>
<dbReference type="InterPro" id="IPR017853">
    <property type="entry name" value="GH"/>
</dbReference>
<keyword evidence="5" id="KW-1185">Reference proteome</keyword>
<feature type="domain" description="Glycoside hydrolase family 42 N-terminal" evidence="3">
    <location>
        <begin position="12"/>
        <end position="67"/>
    </location>
</feature>
<sequence length="71" mass="8362">MLNQQGFGDYLQVTPKPGQMRLWAWQSIAHGADSVLFFRWRTCTFGAETLWHGLNHYGNQPHRRLEEAIYQ</sequence>
<dbReference type="GO" id="GO:0009341">
    <property type="term" value="C:beta-galactosidase complex"/>
    <property type="evidence" value="ECO:0007669"/>
    <property type="project" value="InterPro"/>
</dbReference>
<dbReference type="SUPFAM" id="SSF51445">
    <property type="entry name" value="(Trans)glycosidases"/>
    <property type="match status" value="1"/>
</dbReference>
<dbReference type="GO" id="GO:0005975">
    <property type="term" value="P:carbohydrate metabolic process"/>
    <property type="evidence" value="ECO:0007669"/>
    <property type="project" value="InterPro"/>
</dbReference>
<dbReference type="GO" id="GO:0004565">
    <property type="term" value="F:beta-galactosidase activity"/>
    <property type="evidence" value="ECO:0007669"/>
    <property type="project" value="InterPro"/>
</dbReference>